<keyword evidence="8 12" id="KW-0808">Transferase</keyword>
<comment type="caution">
    <text evidence="15">The sequence shown here is derived from an EMBL/GenBank/DDBJ whole genome shotgun (WGS) entry which is preliminary data.</text>
</comment>
<keyword evidence="6 12" id="KW-0698">rRNA processing</keyword>
<dbReference type="AlphaFoldDB" id="A0A8J6YKY9"/>
<dbReference type="GO" id="GO:0005737">
    <property type="term" value="C:cytoplasm"/>
    <property type="evidence" value="ECO:0007669"/>
    <property type="project" value="UniProtKB-SubCell"/>
</dbReference>
<dbReference type="InterPro" id="IPR046886">
    <property type="entry name" value="RsmE_MTase_dom"/>
</dbReference>
<feature type="domain" description="Ribosomal RNA small subunit methyltransferase E PUA-like" evidence="14">
    <location>
        <begin position="21"/>
        <end position="57"/>
    </location>
</feature>
<dbReference type="SUPFAM" id="SSF88697">
    <property type="entry name" value="PUA domain-like"/>
    <property type="match status" value="1"/>
</dbReference>
<name>A0A8J6YKY9_9PROT</name>
<keyword evidence="7 12" id="KW-0489">Methyltransferase</keyword>
<dbReference type="Pfam" id="PF04452">
    <property type="entry name" value="Methyltrans_RNA"/>
    <property type="match status" value="1"/>
</dbReference>
<organism evidence="15 16">
    <name type="scientific">Phaeovibrio sulfidiphilus</name>
    <dbReference type="NCBI Taxonomy" id="1220600"/>
    <lineage>
        <taxon>Bacteria</taxon>
        <taxon>Pseudomonadati</taxon>
        <taxon>Pseudomonadota</taxon>
        <taxon>Alphaproteobacteria</taxon>
        <taxon>Rhodospirillales</taxon>
        <taxon>Rhodospirillaceae</taxon>
        <taxon>Phaeovibrio</taxon>
    </lineage>
</organism>
<sequence>MCTLPRVFVDASLSEGQPVRLDPPQAHYLRNVLRLGEGDPVRLFNGLDGEWLAELEGGRNGPARVLEALRPQAVTDGPWLVFAPLKKDATDYLIQKSVELGCSRLQPVHTRRTQGRSARPDRYRPQAVEAAEQCERLDLPVIGSALSIEELVRAWPAGRTLFVALERDDTTLDALPALQAHAGEKVAFLIGPEGGLAPEDLEILSGLNPVYISLGPRILRAETACVAALALWQASAGDWPRRAV</sequence>
<dbReference type="EC" id="2.1.1.193" evidence="3 12"/>
<evidence type="ECO:0000256" key="8">
    <source>
        <dbReference type="ARBA" id="ARBA00022679"/>
    </source>
</evidence>
<reference evidence="15" key="1">
    <citation type="submission" date="2020-10" db="EMBL/GenBank/DDBJ databases">
        <title>Genome sequence of the unusual species of purple photosynthetic bacteria, Phaeovibrio sulfidiphilus DSM 23193, type strain.</title>
        <authorList>
            <person name="Kyndt J.A."/>
            <person name="Meyer T.E."/>
        </authorList>
    </citation>
    <scope>NUCLEOTIDE SEQUENCE</scope>
    <source>
        <strain evidence="15">DSM 23193</strain>
    </source>
</reference>
<evidence type="ECO:0000313" key="15">
    <source>
        <dbReference type="EMBL" id="MBE1236565.1"/>
    </source>
</evidence>
<evidence type="ECO:0000256" key="3">
    <source>
        <dbReference type="ARBA" id="ARBA00012328"/>
    </source>
</evidence>
<dbReference type="PANTHER" id="PTHR30027:SF3">
    <property type="entry name" value="16S RRNA (URACIL(1498)-N(3))-METHYLTRANSFERASE"/>
    <property type="match status" value="1"/>
</dbReference>
<dbReference type="CDD" id="cd18084">
    <property type="entry name" value="RsmE-like"/>
    <property type="match status" value="1"/>
</dbReference>
<evidence type="ECO:0000256" key="12">
    <source>
        <dbReference type="PIRNR" id="PIRNR015601"/>
    </source>
</evidence>
<dbReference type="PIRSF" id="PIRSF015601">
    <property type="entry name" value="MTase_slr0722"/>
    <property type="match status" value="1"/>
</dbReference>
<dbReference type="GO" id="GO:0070475">
    <property type="term" value="P:rRNA base methylation"/>
    <property type="evidence" value="ECO:0007669"/>
    <property type="project" value="TreeGrafter"/>
</dbReference>
<dbReference type="PANTHER" id="PTHR30027">
    <property type="entry name" value="RIBOSOMAL RNA SMALL SUBUNIT METHYLTRANSFERASE E"/>
    <property type="match status" value="1"/>
</dbReference>
<keyword evidence="16" id="KW-1185">Reference proteome</keyword>
<protein>
    <recommendedName>
        <fullName evidence="4 12">Ribosomal RNA small subunit methyltransferase E</fullName>
        <ecNumber evidence="3 12">2.1.1.193</ecNumber>
    </recommendedName>
</protein>
<dbReference type="NCBIfam" id="TIGR00046">
    <property type="entry name" value="RsmE family RNA methyltransferase"/>
    <property type="match status" value="1"/>
</dbReference>
<comment type="subcellular location">
    <subcellularLocation>
        <location evidence="1 12">Cytoplasm</location>
    </subcellularLocation>
</comment>
<dbReference type="Pfam" id="PF20260">
    <property type="entry name" value="PUA_4"/>
    <property type="match status" value="1"/>
</dbReference>
<comment type="similarity">
    <text evidence="2 12">Belongs to the RNA methyltransferase RsmE family.</text>
</comment>
<gene>
    <name evidence="15" type="ORF">IHV25_02715</name>
</gene>
<dbReference type="Gene3D" id="2.40.240.20">
    <property type="entry name" value="Hypothetical PUA domain-like, domain 1"/>
    <property type="match status" value="1"/>
</dbReference>
<dbReference type="InterPro" id="IPR015947">
    <property type="entry name" value="PUA-like_sf"/>
</dbReference>
<dbReference type="EMBL" id="JACZHT010000001">
    <property type="protein sequence ID" value="MBE1236565.1"/>
    <property type="molecule type" value="Genomic_DNA"/>
</dbReference>
<comment type="catalytic activity">
    <reaction evidence="11 12">
        <text>uridine(1498) in 16S rRNA + S-adenosyl-L-methionine = N(3)-methyluridine(1498) in 16S rRNA + S-adenosyl-L-homocysteine + H(+)</text>
        <dbReference type="Rhea" id="RHEA:42920"/>
        <dbReference type="Rhea" id="RHEA-COMP:10283"/>
        <dbReference type="Rhea" id="RHEA-COMP:10284"/>
        <dbReference type="ChEBI" id="CHEBI:15378"/>
        <dbReference type="ChEBI" id="CHEBI:57856"/>
        <dbReference type="ChEBI" id="CHEBI:59789"/>
        <dbReference type="ChEBI" id="CHEBI:65315"/>
        <dbReference type="ChEBI" id="CHEBI:74502"/>
        <dbReference type="EC" id="2.1.1.193"/>
    </reaction>
</comment>
<evidence type="ECO:0000256" key="6">
    <source>
        <dbReference type="ARBA" id="ARBA00022552"/>
    </source>
</evidence>
<evidence type="ECO:0000259" key="13">
    <source>
        <dbReference type="Pfam" id="PF04452"/>
    </source>
</evidence>
<dbReference type="InterPro" id="IPR046887">
    <property type="entry name" value="RsmE_PUA-like"/>
</dbReference>
<dbReference type="SUPFAM" id="SSF75217">
    <property type="entry name" value="alpha/beta knot"/>
    <property type="match status" value="1"/>
</dbReference>
<keyword evidence="9 12" id="KW-0949">S-adenosyl-L-methionine</keyword>
<comment type="function">
    <text evidence="10 12">Specifically methylates the N3 position of the uracil ring of uridine 1498 (m3U1498) in 16S rRNA. Acts on the fully assembled 30S ribosomal subunit.</text>
</comment>
<evidence type="ECO:0000256" key="2">
    <source>
        <dbReference type="ARBA" id="ARBA00005528"/>
    </source>
</evidence>
<evidence type="ECO:0000256" key="9">
    <source>
        <dbReference type="ARBA" id="ARBA00022691"/>
    </source>
</evidence>
<evidence type="ECO:0000313" key="16">
    <source>
        <dbReference type="Proteomes" id="UP000631034"/>
    </source>
</evidence>
<evidence type="ECO:0000259" key="14">
    <source>
        <dbReference type="Pfam" id="PF20260"/>
    </source>
</evidence>
<evidence type="ECO:0000256" key="5">
    <source>
        <dbReference type="ARBA" id="ARBA00022490"/>
    </source>
</evidence>
<dbReference type="Proteomes" id="UP000631034">
    <property type="component" value="Unassembled WGS sequence"/>
</dbReference>
<evidence type="ECO:0000256" key="1">
    <source>
        <dbReference type="ARBA" id="ARBA00004496"/>
    </source>
</evidence>
<keyword evidence="5 12" id="KW-0963">Cytoplasm</keyword>
<dbReference type="Gene3D" id="3.40.1280.10">
    <property type="match status" value="1"/>
</dbReference>
<evidence type="ECO:0000256" key="11">
    <source>
        <dbReference type="ARBA" id="ARBA00047944"/>
    </source>
</evidence>
<evidence type="ECO:0000256" key="7">
    <source>
        <dbReference type="ARBA" id="ARBA00022603"/>
    </source>
</evidence>
<evidence type="ECO:0000256" key="10">
    <source>
        <dbReference type="ARBA" id="ARBA00025699"/>
    </source>
</evidence>
<dbReference type="InterPro" id="IPR006700">
    <property type="entry name" value="RsmE"/>
</dbReference>
<feature type="domain" description="Ribosomal RNA small subunit methyltransferase E methyltransferase" evidence="13">
    <location>
        <begin position="80"/>
        <end position="233"/>
    </location>
</feature>
<evidence type="ECO:0000256" key="4">
    <source>
        <dbReference type="ARBA" id="ARBA00013673"/>
    </source>
</evidence>
<dbReference type="InterPro" id="IPR029026">
    <property type="entry name" value="tRNA_m1G_MTases_N"/>
</dbReference>
<dbReference type="NCBIfam" id="NF008696">
    <property type="entry name" value="PRK11713.3-5"/>
    <property type="match status" value="1"/>
</dbReference>
<dbReference type="GO" id="GO:0070042">
    <property type="term" value="F:rRNA (uridine-N3-)-methyltransferase activity"/>
    <property type="evidence" value="ECO:0007669"/>
    <property type="project" value="TreeGrafter"/>
</dbReference>
<proteinExistence type="inferred from homology"/>
<dbReference type="InterPro" id="IPR029028">
    <property type="entry name" value="Alpha/beta_knot_MTases"/>
</dbReference>
<accession>A0A8J6YKY9</accession>